<proteinExistence type="predicted"/>
<gene>
    <name evidence="1" type="ORF">Val02_89710</name>
</gene>
<accession>A0A8J3YYL8</accession>
<reference evidence="1" key="1">
    <citation type="submission" date="2021-01" db="EMBL/GenBank/DDBJ databases">
        <title>Whole genome shotgun sequence of Virgisporangium aliadipatigenens NBRC 105644.</title>
        <authorList>
            <person name="Komaki H."/>
            <person name="Tamura T."/>
        </authorList>
    </citation>
    <scope>NUCLEOTIDE SEQUENCE</scope>
    <source>
        <strain evidence="1">NBRC 105644</strain>
    </source>
</reference>
<keyword evidence="2" id="KW-1185">Reference proteome</keyword>
<name>A0A8J3YYL8_9ACTN</name>
<protein>
    <submittedName>
        <fullName evidence="1">Uncharacterized protein</fullName>
    </submittedName>
</protein>
<organism evidence="1 2">
    <name type="scientific">Virgisporangium aliadipatigenens</name>
    <dbReference type="NCBI Taxonomy" id="741659"/>
    <lineage>
        <taxon>Bacteria</taxon>
        <taxon>Bacillati</taxon>
        <taxon>Actinomycetota</taxon>
        <taxon>Actinomycetes</taxon>
        <taxon>Micromonosporales</taxon>
        <taxon>Micromonosporaceae</taxon>
        <taxon>Virgisporangium</taxon>
    </lineage>
</organism>
<dbReference type="EMBL" id="BOPF01000064">
    <property type="protein sequence ID" value="GIJ52085.1"/>
    <property type="molecule type" value="Genomic_DNA"/>
</dbReference>
<dbReference type="Proteomes" id="UP000619260">
    <property type="component" value="Unassembled WGS sequence"/>
</dbReference>
<dbReference type="AlphaFoldDB" id="A0A8J3YYL8"/>
<evidence type="ECO:0000313" key="2">
    <source>
        <dbReference type="Proteomes" id="UP000619260"/>
    </source>
</evidence>
<sequence length="99" mass="9710">MISVIRAVAAAGGVGPGAPAGAAAAGTGTESATATTTAAAIAGERMSAVWCPVVSADIDRTCRTVDMSHSGHNDRVSIPHEPAGQLKTTLVDVSAARLA</sequence>
<evidence type="ECO:0000313" key="1">
    <source>
        <dbReference type="EMBL" id="GIJ52085.1"/>
    </source>
</evidence>
<comment type="caution">
    <text evidence="1">The sequence shown here is derived from an EMBL/GenBank/DDBJ whole genome shotgun (WGS) entry which is preliminary data.</text>
</comment>